<protein>
    <submittedName>
        <fullName evidence="1">Uncharacterized protein</fullName>
    </submittedName>
</protein>
<accession>A0ABV6IFM3</accession>
<proteinExistence type="predicted"/>
<sequence>MSFERVKWLSQELTLAGNMAVEVQKKGSINLHMSGFESIRKGEL</sequence>
<dbReference type="EMBL" id="JBHLXJ010000013">
    <property type="protein sequence ID" value="MFC0350627.1"/>
    <property type="molecule type" value="Genomic_DNA"/>
</dbReference>
<reference evidence="1 2" key="1">
    <citation type="submission" date="2024-09" db="EMBL/GenBank/DDBJ databases">
        <authorList>
            <person name="Sun Q."/>
            <person name="Mori K."/>
        </authorList>
    </citation>
    <scope>NUCLEOTIDE SEQUENCE [LARGE SCALE GENOMIC DNA]</scope>
    <source>
        <strain evidence="1 2">CCM 8677</strain>
    </source>
</reference>
<name>A0ABV6IFM3_9BURK</name>
<gene>
    <name evidence="1" type="ORF">ACFFJH_12460</name>
</gene>
<comment type="caution">
    <text evidence="1">The sequence shown here is derived from an EMBL/GenBank/DDBJ whole genome shotgun (WGS) entry which is preliminary data.</text>
</comment>
<keyword evidence="2" id="KW-1185">Reference proteome</keyword>
<evidence type="ECO:0000313" key="1">
    <source>
        <dbReference type="EMBL" id="MFC0350627.1"/>
    </source>
</evidence>
<organism evidence="1 2">
    <name type="scientific">Undibacterium danionis</name>
    <dbReference type="NCBI Taxonomy" id="1812100"/>
    <lineage>
        <taxon>Bacteria</taxon>
        <taxon>Pseudomonadati</taxon>
        <taxon>Pseudomonadota</taxon>
        <taxon>Betaproteobacteria</taxon>
        <taxon>Burkholderiales</taxon>
        <taxon>Oxalobacteraceae</taxon>
        <taxon>Undibacterium</taxon>
    </lineage>
</organism>
<dbReference type="Proteomes" id="UP001589844">
    <property type="component" value="Unassembled WGS sequence"/>
</dbReference>
<evidence type="ECO:0000313" key="2">
    <source>
        <dbReference type="Proteomes" id="UP001589844"/>
    </source>
</evidence>
<dbReference type="RefSeq" id="WP_390213088.1">
    <property type="nucleotide sequence ID" value="NZ_JBHLXJ010000013.1"/>
</dbReference>